<evidence type="ECO:0000313" key="3">
    <source>
        <dbReference type="Proteomes" id="UP000282674"/>
    </source>
</evidence>
<name>A0A3M2LUM2_9ACTN</name>
<gene>
    <name evidence="2" type="ORF">EBO15_24260</name>
</gene>
<dbReference type="Gene3D" id="1.10.10.10">
    <property type="entry name" value="Winged helix-like DNA-binding domain superfamily/Winged helix DNA-binding domain"/>
    <property type="match status" value="1"/>
</dbReference>
<dbReference type="EMBL" id="RFFG01000046">
    <property type="protein sequence ID" value="RMI41087.1"/>
    <property type="molecule type" value="Genomic_DNA"/>
</dbReference>
<evidence type="ECO:0000259" key="1">
    <source>
        <dbReference type="PROSITE" id="PS50995"/>
    </source>
</evidence>
<accession>A0A3M2LUM2</accession>
<dbReference type="SUPFAM" id="SSF46785">
    <property type="entry name" value="Winged helix' DNA-binding domain"/>
    <property type="match status" value="1"/>
</dbReference>
<keyword evidence="3" id="KW-1185">Reference proteome</keyword>
<proteinExistence type="predicted"/>
<dbReference type="PANTHER" id="PTHR33164">
    <property type="entry name" value="TRANSCRIPTIONAL REGULATOR, MARR FAMILY"/>
    <property type="match status" value="1"/>
</dbReference>
<sequence>MNSDPAPDRSPVVEFGLTLKRAQHVLAQRLDEALRPFDLNLGLWAVLREVERQPGASASELARATFHTPQTLGGLLQRLQDRGLVERSAGRGRIVDNHLTATGRDTLATVTPKAEAVIADALTALPPADRERFQGLLADFTDALTRPRD</sequence>
<dbReference type="GO" id="GO:0003700">
    <property type="term" value="F:DNA-binding transcription factor activity"/>
    <property type="evidence" value="ECO:0007669"/>
    <property type="project" value="InterPro"/>
</dbReference>
<comment type="caution">
    <text evidence="2">The sequence shown here is derived from an EMBL/GenBank/DDBJ whole genome shotgun (WGS) entry which is preliminary data.</text>
</comment>
<dbReference type="InterPro" id="IPR039422">
    <property type="entry name" value="MarR/SlyA-like"/>
</dbReference>
<dbReference type="InterPro" id="IPR036388">
    <property type="entry name" value="WH-like_DNA-bd_sf"/>
</dbReference>
<dbReference type="GO" id="GO:0006950">
    <property type="term" value="P:response to stress"/>
    <property type="evidence" value="ECO:0007669"/>
    <property type="project" value="TreeGrafter"/>
</dbReference>
<organism evidence="2 3">
    <name type="scientific">Actinomadura harenae</name>
    <dbReference type="NCBI Taxonomy" id="2483351"/>
    <lineage>
        <taxon>Bacteria</taxon>
        <taxon>Bacillati</taxon>
        <taxon>Actinomycetota</taxon>
        <taxon>Actinomycetes</taxon>
        <taxon>Streptosporangiales</taxon>
        <taxon>Thermomonosporaceae</taxon>
        <taxon>Actinomadura</taxon>
    </lineage>
</organism>
<dbReference type="PROSITE" id="PS50995">
    <property type="entry name" value="HTH_MARR_2"/>
    <property type="match status" value="1"/>
</dbReference>
<feature type="domain" description="HTH marR-type" evidence="1">
    <location>
        <begin position="12"/>
        <end position="149"/>
    </location>
</feature>
<dbReference type="AlphaFoldDB" id="A0A3M2LUM2"/>
<dbReference type="RefSeq" id="WP_122196738.1">
    <property type="nucleotide sequence ID" value="NZ_JBHSKC010000004.1"/>
</dbReference>
<reference evidence="2 3" key="1">
    <citation type="submission" date="2018-10" db="EMBL/GenBank/DDBJ databases">
        <title>Isolation from soil.</title>
        <authorList>
            <person name="Hu J."/>
        </authorList>
    </citation>
    <scope>NUCLEOTIDE SEQUENCE [LARGE SCALE GENOMIC DNA]</scope>
    <source>
        <strain evidence="2 3">NEAU-Ht49</strain>
    </source>
</reference>
<dbReference type="PANTHER" id="PTHR33164:SF103">
    <property type="entry name" value="REGULATORY PROTEIN MARR"/>
    <property type="match status" value="1"/>
</dbReference>
<dbReference type="Proteomes" id="UP000282674">
    <property type="component" value="Unassembled WGS sequence"/>
</dbReference>
<dbReference type="Pfam" id="PF12802">
    <property type="entry name" value="MarR_2"/>
    <property type="match status" value="1"/>
</dbReference>
<dbReference type="InterPro" id="IPR036390">
    <property type="entry name" value="WH_DNA-bd_sf"/>
</dbReference>
<dbReference type="InterPro" id="IPR000835">
    <property type="entry name" value="HTH_MarR-typ"/>
</dbReference>
<protein>
    <submittedName>
        <fullName evidence="2">MarR family transcriptional regulator</fullName>
    </submittedName>
</protein>
<evidence type="ECO:0000313" key="2">
    <source>
        <dbReference type="EMBL" id="RMI41087.1"/>
    </source>
</evidence>
<dbReference type="SMART" id="SM00347">
    <property type="entry name" value="HTH_MARR"/>
    <property type="match status" value="1"/>
</dbReference>